<dbReference type="InterPro" id="IPR053031">
    <property type="entry name" value="Cuticle_assoc_protein"/>
</dbReference>
<evidence type="ECO:0000256" key="3">
    <source>
        <dbReference type="ARBA" id="ARBA00022833"/>
    </source>
</evidence>
<evidence type="ECO:0000256" key="4">
    <source>
        <dbReference type="PROSITE-ProRule" id="PRU00027"/>
    </source>
</evidence>
<dbReference type="SUPFAM" id="SSF57667">
    <property type="entry name" value="beta-beta-alpha zinc fingers"/>
    <property type="match status" value="1"/>
</dbReference>
<evidence type="ECO:0000313" key="6">
    <source>
        <dbReference type="EMBL" id="GJS88371.1"/>
    </source>
</evidence>
<dbReference type="SUPFAM" id="SSF140996">
    <property type="entry name" value="Hermes dimerisation domain"/>
    <property type="match status" value="1"/>
</dbReference>
<dbReference type="InterPro" id="IPR003656">
    <property type="entry name" value="Znf_BED"/>
</dbReference>
<reference evidence="6" key="2">
    <citation type="submission" date="2022-01" db="EMBL/GenBank/DDBJ databases">
        <authorList>
            <person name="Yamashiro T."/>
            <person name="Shiraishi A."/>
            <person name="Satake H."/>
            <person name="Nakayama K."/>
        </authorList>
    </citation>
    <scope>NUCLEOTIDE SEQUENCE</scope>
</reference>
<reference evidence="6" key="1">
    <citation type="journal article" date="2022" name="Int. J. Mol. Sci.">
        <title>Draft Genome of Tanacetum Coccineum: Genomic Comparison of Closely Related Tanacetum-Family Plants.</title>
        <authorList>
            <person name="Yamashiro T."/>
            <person name="Shiraishi A."/>
            <person name="Nakayama K."/>
            <person name="Satake H."/>
        </authorList>
    </citation>
    <scope>NUCLEOTIDE SEQUENCE</scope>
</reference>
<organism evidence="6 7">
    <name type="scientific">Tanacetum coccineum</name>
    <dbReference type="NCBI Taxonomy" id="301880"/>
    <lineage>
        <taxon>Eukaryota</taxon>
        <taxon>Viridiplantae</taxon>
        <taxon>Streptophyta</taxon>
        <taxon>Embryophyta</taxon>
        <taxon>Tracheophyta</taxon>
        <taxon>Spermatophyta</taxon>
        <taxon>Magnoliopsida</taxon>
        <taxon>eudicotyledons</taxon>
        <taxon>Gunneridae</taxon>
        <taxon>Pentapetalae</taxon>
        <taxon>asterids</taxon>
        <taxon>campanulids</taxon>
        <taxon>Asterales</taxon>
        <taxon>Asteraceae</taxon>
        <taxon>Asteroideae</taxon>
        <taxon>Anthemideae</taxon>
        <taxon>Anthemidinae</taxon>
        <taxon>Tanacetum</taxon>
    </lineage>
</organism>
<gene>
    <name evidence="6" type="ORF">Tco_0771007</name>
</gene>
<keyword evidence="3" id="KW-0862">Zinc</keyword>
<accession>A0ABQ4ZF47</accession>
<dbReference type="EMBL" id="BQNB010011268">
    <property type="protein sequence ID" value="GJS88371.1"/>
    <property type="molecule type" value="Genomic_DNA"/>
</dbReference>
<keyword evidence="7" id="KW-1185">Reference proteome</keyword>
<dbReference type="Gene3D" id="1.10.10.1070">
    <property type="entry name" value="Zinc finger, BED domain-containing"/>
    <property type="match status" value="1"/>
</dbReference>
<keyword evidence="2 4" id="KW-0863">Zinc-finger</keyword>
<comment type="caution">
    <text evidence="6">The sequence shown here is derived from an EMBL/GenBank/DDBJ whole genome shotgun (WGS) entry which is preliminary data.</text>
</comment>
<evidence type="ECO:0000256" key="2">
    <source>
        <dbReference type="ARBA" id="ARBA00022771"/>
    </source>
</evidence>
<sequence length="196" mass="22460">MEAGNEDELVVDVDEHVIDVDEPAIVADEPVIDVDEDNEQNEEARRRKSFVWKHFTYVKGAMKHQCPYCKTWIASGTRKHGTSAMGNHLKFSCTTSPVYEKVTDRKKQSTLNFKPSSLGQSGSSLVTHSFSQEKCRKSIARMCIKDNQPFSIVDDEGFREFVWDLNCEFKIPSRWTAVLEIVYLCSKKRKLSLSIF</sequence>
<evidence type="ECO:0000256" key="1">
    <source>
        <dbReference type="ARBA" id="ARBA00022723"/>
    </source>
</evidence>
<evidence type="ECO:0000313" key="7">
    <source>
        <dbReference type="Proteomes" id="UP001151760"/>
    </source>
</evidence>
<keyword evidence="1" id="KW-0479">Metal-binding</keyword>
<dbReference type="InterPro" id="IPR036236">
    <property type="entry name" value="Znf_C2H2_sf"/>
</dbReference>
<dbReference type="PROSITE" id="PS50808">
    <property type="entry name" value="ZF_BED"/>
    <property type="match status" value="1"/>
</dbReference>
<evidence type="ECO:0000259" key="5">
    <source>
        <dbReference type="PROSITE" id="PS50808"/>
    </source>
</evidence>
<proteinExistence type="predicted"/>
<name>A0ABQ4ZF47_9ASTR</name>
<dbReference type="PANTHER" id="PTHR34396">
    <property type="entry name" value="OS03G0264950 PROTEIN-RELATED"/>
    <property type="match status" value="1"/>
</dbReference>
<dbReference type="PANTHER" id="PTHR34396:SF24">
    <property type="entry name" value="BED-TYPE DOMAIN-CONTAINING PROTEIN"/>
    <property type="match status" value="1"/>
</dbReference>
<feature type="domain" description="BED-type" evidence="5">
    <location>
        <begin position="46"/>
        <end position="93"/>
    </location>
</feature>
<dbReference type="Proteomes" id="UP001151760">
    <property type="component" value="Unassembled WGS sequence"/>
</dbReference>
<dbReference type="SMART" id="SM00614">
    <property type="entry name" value="ZnF_BED"/>
    <property type="match status" value="1"/>
</dbReference>
<protein>
    <submittedName>
        <fullName evidence="6">Zinc finger, BED-type containing protein</fullName>
    </submittedName>
</protein>